<name>A0ACC0BPC6_CATRO</name>
<evidence type="ECO:0000313" key="1">
    <source>
        <dbReference type="EMBL" id="KAI5674447.1"/>
    </source>
</evidence>
<sequence length="525" mass="58948">MEKRVAIIGAGISGLLACKYAVAAGFRPTVFEAQSKIGGLWNHTLESTRLQTPKQVFEFSDFPWPSSVKEDFPLDTQLLDYLQSYAENFGLLPYIKFNSQVIGIDYEGESDLEMQSSELWAGTGKAFGSKGKWKIEVQVQHDEHSSIQEYTAEFVILCIGRFSGLPSIPEFPQDHGPEVFYGKMLHSMDFSAMDNAEAVELIKGKKVAIVGAQKSALDVAALCANVNGSDNPCTIIVRTPHWMLPSYYVWGVPLALLYLSRFSELLIHKPGEGLLFGALASLLSPLRWGIAKFCESYLRWKLPLKKYDMMPPHSFLQDVSACTIVVLQDNFYSKVEEGCIRFKRSKSIGFCKEGLTLGGEGATQTVKADIVILATGYKGDEKLRNIFTSPTFQKCITGSSNSAIPLYRQMIHPRIPQLAAIGYSESLNNLYTTEMRCRWLVHFLDETIQLPSIKEMEKDVLMWENYMKSYAGNYYRRSCVGALHICYNDQLLKDIGCNPKRKKGFIAELFQPYGPADYLELTSNS</sequence>
<comment type="caution">
    <text evidence="1">The sequence shown here is derived from an EMBL/GenBank/DDBJ whole genome shotgun (WGS) entry which is preliminary data.</text>
</comment>
<dbReference type="Proteomes" id="UP001060085">
    <property type="component" value="Linkage Group LG03"/>
</dbReference>
<protein>
    <submittedName>
        <fullName evidence="1">Uncharacterized protein</fullName>
    </submittedName>
</protein>
<evidence type="ECO:0000313" key="2">
    <source>
        <dbReference type="Proteomes" id="UP001060085"/>
    </source>
</evidence>
<dbReference type="EMBL" id="CM044703">
    <property type="protein sequence ID" value="KAI5674447.1"/>
    <property type="molecule type" value="Genomic_DNA"/>
</dbReference>
<gene>
    <name evidence="1" type="ORF">M9H77_14811</name>
</gene>
<proteinExistence type="predicted"/>
<organism evidence="1 2">
    <name type="scientific">Catharanthus roseus</name>
    <name type="common">Madagascar periwinkle</name>
    <name type="synonym">Vinca rosea</name>
    <dbReference type="NCBI Taxonomy" id="4058"/>
    <lineage>
        <taxon>Eukaryota</taxon>
        <taxon>Viridiplantae</taxon>
        <taxon>Streptophyta</taxon>
        <taxon>Embryophyta</taxon>
        <taxon>Tracheophyta</taxon>
        <taxon>Spermatophyta</taxon>
        <taxon>Magnoliopsida</taxon>
        <taxon>eudicotyledons</taxon>
        <taxon>Gunneridae</taxon>
        <taxon>Pentapetalae</taxon>
        <taxon>asterids</taxon>
        <taxon>lamiids</taxon>
        <taxon>Gentianales</taxon>
        <taxon>Apocynaceae</taxon>
        <taxon>Rauvolfioideae</taxon>
        <taxon>Vinceae</taxon>
        <taxon>Catharanthinae</taxon>
        <taxon>Catharanthus</taxon>
    </lineage>
</organism>
<reference evidence="2" key="1">
    <citation type="journal article" date="2023" name="Nat. Plants">
        <title>Single-cell RNA sequencing provides a high-resolution roadmap for understanding the multicellular compartmentation of specialized metabolism.</title>
        <authorList>
            <person name="Sun S."/>
            <person name="Shen X."/>
            <person name="Li Y."/>
            <person name="Li Y."/>
            <person name="Wang S."/>
            <person name="Li R."/>
            <person name="Zhang H."/>
            <person name="Shen G."/>
            <person name="Guo B."/>
            <person name="Wei J."/>
            <person name="Xu J."/>
            <person name="St-Pierre B."/>
            <person name="Chen S."/>
            <person name="Sun C."/>
        </authorList>
    </citation>
    <scope>NUCLEOTIDE SEQUENCE [LARGE SCALE GENOMIC DNA]</scope>
</reference>
<accession>A0ACC0BPC6</accession>
<keyword evidence="2" id="KW-1185">Reference proteome</keyword>